<organism evidence="4 5">
    <name type="scientific">Leptidea sinapis</name>
    <dbReference type="NCBI Taxonomy" id="189913"/>
    <lineage>
        <taxon>Eukaryota</taxon>
        <taxon>Metazoa</taxon>
        <taxon>Ecdysozoa</taxon>
        <taxon>Arthropoda</taxon>
        <taxon>Hexapoda</taxon>
        <taxon>Insecta</taxon>
        <taxon>Pterygota</taxon>
        <taxon>Neoptera</taxon>
        <taxon>Endopterygota</taxon>
        <taxon>Lepidoptera</taxon>
        <taxon>Glossata</taxon>
        <taxon>Ditrysia</taxon>
        <taxon>Papilionoidea</taxon>
        <taxon>Pieridae</taxon>
        <taxon>Dismorphiinae</taxon>
        <taxon>Leptidea</taxon>
    </lineage>
</organism>
<comment type="similarity">
    <text evidence="2">Belongs to the NMD3 family.</text>
</comment>
<keyword evidence="2" id="KW-0813">Transport</keyword>
<evidence type="ECO:0000313" key="5">
    <source>
        <dbReference type="Proteomes" id="UP000324832"/>
    </source>
</evidence>
<dbReference type="GO" id="GO:0000055">
    <property type="term" value="P:ribosomal large subunit export from nucleus"/>
    <property type="evidence" value="ECO:0007669"/>
    <property type="project" value="TreeGrafter"/>
</dbReference>
<evidence type="ECO:0000313" key="4">
    <source>
        <dbReference type="EMBL" id="VVD01625.1"/>
    </source>
</evidence>
<protein>
    <recommendedName>
        <fullName evidence="2">60S ribosomal export protein NMD3</fullName>
    </recommendedName>
</protein>
<proteinExistence type="inferred from homology"/>
<dbReference type="InterPro" id="IPR039768">
    <property type="entry name" value="Nmd3"/>
</dbReference>
<comment type="function">
    <text evidence="1 2">Acts as an adapter for the XPO1/CRM1-mediated export of the 60S ribosomal subunit.</text>
</comment>
<keyword evidence="2" id="KW-0539">Nucleus</keyword>
<evidence type="ECO:0000256" key="1">
    <source>
        <dbReference type="ARBA" id="ARBA00002269"/>
    </source>
</evidence>
<dbReference type="Pfam" id="PF04981">
    <property type="entry name" value="NMD3"/>
    <property type="match status" value="1"/>
</dbReference>
<dbReference type="InterPro" id="IPR007064">
    <property type="entry name" value="Nmd3_N"/>
</dbReference>
<dbReference type="AlphaFoldDB" id="A0A5E4QUH6"/>
<feature type="domain" description="Nmd3 N-terminal" evidence="3">
    <location>
        <begin position="18"/>
        <end position="66"/>
    </location>
</feature>
<accession>A0A5E4QUH6</accession>
<reference evidence="4 5" key="1">
    <citation type="submission" date="2017-07" db="EMBL/GenBank/DDBJ databases">
        <authorList>
            <person name="Talla V."/>
            <person name="Backstrom N."/>
        </authorList>
    </citation>
    <scope>NUCLEOTIDE SEQUENCE [LARGE SCALE GENOMIC DNA]</scope>
</reference>
<dbReference type="PANTHER" id="PTHR12746:SF2">
    <property type="entry name" value="60S RIBOSOMAL EXPORT PROTEIN NMD3"/>
    <property type="match status" value="1"/>
</dbReference>
<sequence length="81" mass="9032">MEYISPEDTPVTSTRILCCQCAVPIEANPSNMCVACLRAHVDVTDGIPKQATLFFCRGCTYNHQQNGLFVHWNQGNSWLSV</sequence>
<dbReference type="PANTHER" id="PTHR12746">
    <property type="entry name" value="NONSENSE-MEDIATED MRNA DECAY PROTEIN 3"/>
    <property type="match status" value="1"/>
</dbReference>
<keyword evidence="5" id="KW-1185">Reference proteome</keyword>
<dbReference type="GO" id="GO:0005737">
    <property type="term" value="C:cytoplasm"/>
    <property type="evidence" value="ECO:0007669"/>
    <property type="project" value="UniProtKB-SubCell"/>
</dbReference>
<dbReference type="Proteomes" id="UP000324832">
    <property type="component" value="Unassembled WGS sequence"/>
</dbReference>
<dbReference type="GO" id="GO:0043023">
    <property type="term" value="F:ribosomal large subunit binding"/>
    <property type="evidence" value="ECO:0007669"/>
    <property type="project" value="InterPro"/>
</dbReference>
<comment type="subcellular location">
    <subcellularLocation>
        <location evidence="2">Cytoplasm</location>
    </subcellularLocation>
    <subcellularLocation>
        <location evidence="2">Nucleus</location>
    </subcellularLocation>
</comment>
<evidence type="ECO:0000256" key="2">
    <source>
        <dbReference type="RuleBase" id="RU364108"/>
    </source>
</evidence>
<dbReference type="EMBL" id="FZQP02005444">
    <property type="protein sequence ID" value="VVD01625.1"/>
    <property type="molecule type" value="Genomic_DNA"/>
</dbReference>
<evidence type="ECO:0000259" key="3">
    <source>
        <dbReference type="Pfam" id="PF04981"/>
    </source>
</evidence>
<keyword evidence="2" id="KW-0963">Cytoplasm</keyword>
<gene>
    <name evidence="4" type="ORF">LSINAPIS_LOCUS11998</name>
</gene>
<dbReference type="GO" id="GO:0005634">
    <property type="term" value="C:nucleus"/>
    <property type="evidence" value="ECO:0007669"/>
    <property type="project" value="UniProtKB-SubCell"/>
</dbReference>
<dbReference type="GO" id="GO:0015031">
    <property type="term" value="P:protein transport"/>
    <property type="evidence" value="ECO:0007669"/>
    <property type="project" value="UniProtKB-KW"/>
</dbReference>
<name>A0A5E4QUH6_9NEOP</name>
<keyword evidence="2" id="KW-0653">Protein transport</keyword>